<dbReference type="SMART" id="SM00448">
    <property type="entry name" value="REC"/>
    <property type="match status" value="1"/>
</dbReference>
<feature type="modified residue" description="4-aspartylphosphate" evidence="2">
    <location>
        <position position="53"/>
    </location>
</feature>
<accession>A0ABX6VA07</accession>
<protein>
    <submittedName>
        <fullName evidence="4">Response regulator</fullName>
    </submittedName>
</protein>
<dbReference type="PANTHER" id="PTHR44591:SF3">
    <property type="entry name" value="RESPONSE REGULATORY DOMAIN-CONTAINING PROTEIN"/>
    <property type="match status" value="1"/>
</dbReference>
<dbReference type="RefSeq" id="WP_142871417.1">
    <property type="nucleotide sequence ID" value="NZ_CP045503.2"/>
</dbReference>
<proteinExistence type="predicted"/>
<dbReference type="SUPFAM" id="SSF52172">
    <property type="entry name" value="CheY-like"/>
    <property type="match status" value="1"/>
</dbReference>
<keyword evidence="1 2" id="KW-0597">Phosphoprotein</keyword>
<evidence type="ECO:0000313" key="5">
    <source>
        <dbReference type="Proteomes" id="UP000316416"/>
    </source>
</evidence>
<keyword evidence="5" id="KW-1185">Reference proteome</keyword>
<name>A0ABX6VA07_9GAMM</name>
<dbReference type="PROSITE" id="PS50110">
    <property type="entry name" value="RESPONSE_REGULATORY"/>
    <property type="match status" value="1"/>
</dbReference>
<dbReference type="Gene3D" id="3.40.50.2300">
    <property type="match status" value="1"/>
</dbReference>
<evidence type="ECO:0000313" key="4">
    <source>
        <dbReference type="EMBL" id="QPG59489.1"/>
    </source>
</evidence>
<feature type="domain" description="Response regulatory" evidence="3">
    <location>
        <begin position="5"/>
        <end position="120"/>
    </location>
</feature>
<organism evidence="4 5">
    <name type="scientific">Shewanella eurypsychrophilus</name>
    <dbReference type="NCBI Taxonomy" id="2593656"/>
    <lineage>
        <taxon>Bacteria</taxon>
        <taxon>Pseudomonadati</taxon>
        <taxon>Pseudomonadota</taxon>
        <taxon>Gammaproteobacteria</taxon>
        <taxon>Alteromonadales</taxon>
        <taxon>Shewanellaceae</taxon>
        <taxon>Shewanella</taxon>
    </lineage>
</organism>
<dbReference type="EMBL" id="CP045503">
    <property type="protein sequence ID" value="QPG59489.1"/>
    <property type="molecule type" value="Genomic_DNA"/>
</dbReference>
<evidence type="ECO:0000259" key="3">
    <source>
        <dbReference type="PROSITE" id="PS50110"/>
    </source>
</evidence>
<dbReference type="InterPro" id="IPR011006">
    <property type="entry name" value="CheY-like_superfamily"/>
</dbReference>
<gene>
    <name evidence="4" type="ORF">FM038_020460</name>
</gene>
<sequence length="120" mass="13123">MERANILIIDDDPVCTGVLLAMLGDDYQVTTANSGSGGIELLSTLTPDLVLLDITMPEVNGYQVLKFLQADPSRVNIPVVVISTLVEVSDRDFALKLGADDYINKPIMPNVIQKMVEKYL</sequence>
<dbReference type="InterPro" id="IPR001789">
    <property type="entry name" value="Sig_transdc_resp-reg_receiver"/>
</dbReference>
<reference evidence="4" key="1">
    <citation type="submission" date="2021-07" db="EMBL/GenBank/DDBJ databases">
        <title>Shewanella sp. YLB-07 whole genome sequence.</title>
        <authorList>
            <person name="Yu L."/>
        </authorList>
    </citation>
    <scope>NUCLEOTIDE SEQUENCE</scope>
    <source>
        <strain evidence="4">YLB-08</strain>
    </source>
</reference>
<evidence type="ECO:0000256" key="2">
    <source>
        <dbReference type="PROSITE-ProRule" id="PRU00169"/>
    </source>
</evidence>
<dbReference type="InterPro" id="IPR050595">
    <property type="entry name" value="Bact_response_regulator"/>
</dbReference>
<dbReference type="Proteomes" id="UP000316416">
    <property type="component" value="Chromosome"/>
</dbReference>
<dbReference type="PANTHER" id="PTHR44591">
    <property type="entry name" value="STRESS RESPONSE REGULATOR PROTEIN 1"/>
    <property type="match status" value="1"/>
</dbReference>
<evidence type="ECO:0000256" key="1">
    <source>
        <dbReference type="ARBA" id="ARBA00022553"/>
    </source>
</evidence>
<dbReference type="Pfam" id="PF00072">
    <property type="entry name" value="Response_reg"/>
    <property type="match status" value="1"/>
</dbReference>